<dbReference type="Pfam" id="PF03401">
    <property type="entry name" value="TctC"/>
    <property type="match status" value="1"/>
</dbReference>
<dbReference type="SUPFAM" id="SSF53850">
    <property type="entry name" value="Periplasmic binding protein-like II"/>
    <property type="match status" value="1"/>
</dbReference>
<dbReference type="PANTHER" id="PTHR42928">
    <property type="entry name" value="TRICARBOXYLATE-BINDING PROTEIN"/>
    <property type="match status" value="1"/>
</dbReference>
<dbReference type="Gene3D" id="3.40.190.150">
    <property type="entry name" value="Bordetella uptake gene, domain 1"/>
    <property type="match status" value="1"/>
</dbReference>
<reference evidence="2 3" key="1">
    <citation type="submission" date="2015-12" db="EMBL/GenBank/DDBJ databases">
        <authorList>
            <person name="Shamseldin A."/>
            <person name="Moawad H."/>
            <person name="Abd El-Rahim W.M."/>
            <person name="Sadowsky M.J."/>
        </authorList>
    </citation>
    <scope>NUCLEOTIDE SEQUENCE [LARGE SCALE GENOMIC DNA]</scope>
    <source>
        <strain evidence="2 3">Ar51</strain>
    </source>
</reference>
<name>A0A0U3QEI3_9MICC</name>
<dbReference type="PANTHER" id="PTHR42928:SF5">
    <property type="entry name" value="BLR1237 PROTEIN"/>
    <property type="match status" value="1"/>
</dbReference>
<sequence length="254" mass="26633">MEDGLGQPLVVENKEGASGALGMAQVLKANADGYTITYSGTSPLVLAPHFSASAGYSLEDFDMLGTVKVVPETLMVPADSPYKTLNDLLSSKEPVVVAVPGEQAGSGLIVNAWRAQGLNVQTLVQPAIGEQKRGLDVGDYDAAIMYPGKETEGWIASGELRGLGIHSDERVSYWPNIPTFKEAGFAEGLLPAPSNFSLFAAPAGLPSAAVSALSDAVESCTSNEELRKSLGNGTEWMSPEETKAALTGIKDFLK</sequence>
<evidence type="ECO:0000313" key="2">
    <source>
        <dbReference type="EMBL" id="ALV39915.1"/>
    </source>
</evidence>
<protein>
    <recommendedName>
        <fullName evidence="4">Tripartite tricarboxylate transporter substrate binding protein</fullName>
    </recommendedName>
</protein>
<dbReference type="KEGG" id="psul:AU252_01015"/>
<comment type="similarity">
    <text evidence="1">Belongs to the UPF0065 (bug) family.</text>
</comment>
<dbReference type="EMBL" id="CP013747">
    <property type="protein sequence ID" value="ALV39915.1"/>
    <property type="molecule type" value="Genomic_DNA"/>
</dbReference>
<dbReference type="Gene3D" id="3.40.190.10">
    <property type="entry name" value="Periplasmic binding protein-like II"/>
    <property type="match status" value="1"/>
</dbReference>
<gene>
    <name evidence="2" type="ORF">AU252_01015</name>
</gene>
<dbReference type="InterPro" id="IPR005064">
    <property type="entry name" value="BUG"/>
</dbReference>
<evidence type="ECO:0008006" key="4">
    <source>
        <dbReference type="Google" id="ProtNLM"/>
    </source>
</evidence>
<dbReference type="Proteomes" id="UP000065151">
    <property type="component" value="Chromosome"/>
</dbReference>
<dbReference type="AlphaFoldDB" id="A0A0U3QEI3"/>
<accession>A0A0U3QEI3</accession>
<dbReference type="STRING" id="121292.AU252_01015"/>
<evidence type="ECO:0000256" key="1">
    <source>
        <dbReference type="ARBA" id="ARBA00006987"/>
    </source>
</evidence>
<evidence type="ECO:0000313" key="3">
    <source>
        <dbReference type="Proteomes" id="UP000065151"/>
    </source>
</evidence>
<organism evidence="2">
    <name type="scientific">Pseudarthrobacter sulfonivorans</name>
    <dbReference type="NCBI Taxonomy" id="121292"/>
    <lineage>
        <taxon>Bacteria</taxon>
        <taxon>Bacillati</taxon>
        <taxon>Actinomycetota</taxon>
        <taxon>Actinomycetes</taxon>
        <taxon>Micrococcales</taxon>
        <taxon>Micrococcaceae</taxon>
        <taxon>Pseudarthrobacter</taxon>
    </lineage>
</organism>
<proteinExistence type="inferred from homology"/>
<dbReference type="InterPro" id="IPR042100">
    <property type="entry name" value="Bug_dom1"/>
</dbReference>